<keyword evidence="3" id="KW-0698">rRNA processing</keyword>
<evidence type="ECO:0000256" key="6">
    <source>
        <dbReference type="ARBA" id="ARBA00041961"/>
    </source>
</evidence>
<name>A0ABD2PTJ4_9PLAT</name>
<comment type="caution">
    <text evidence="10">The sequence shown here is derived from an EMBL/GenBank/DDBJ whole genome shotgun (WGS) entry which is preliminary data.</text>
</comment>
<keyword evidence="8" id="KW-0812">Transmembrane</keyword>
<dbReference type="GO" id="GO:0006364">
    <property type="term" value="P:rRNA processing"/>
    <property type="evidence" value="ECO:0007669"/>
    <property type="project" value="UniProtKB-KW"/>
</dbReference>
<sequence>MTVWVNLVKLSLYPYHILLFFVFAFNIVLMTKFGEKILTNLGWQKGEGLGKNKHGILHPIRISLKNDNRGLGASVVKTQDSTTWNSIYENALNASVDSEVEKLFLKSNNHGKVSVKFLPSQHLYHNNMTVNTTENSTSKSEKRKHSSAPDVETAPECRPKKGKHSKVSDPEVPENEAIPDNPKLSKKHNQQENSDSAHNAAKRKHELKIDSNSSAPDVETSPEFRPKKRKHLKVFDPKFPENEPLSENPKLSKKKKQRENSESIDDAAKLENPSNSQSGPKKRKHSKVSDLEVPENEPIPDSLKHSKKNKGQEDSDSVYSAARLQIPSNTQSGLGMSDADLFEFCRGRTCHPAARFGNKLSGKLARVSKL</sequence>
<evidence type="ECO:0000313" key="10">
    <source>
        <dbReference type="EMBL" id="KAL3310778.1"/>
    </source>
</evidence>
<keyword evidence="8" id="KW-1133">Transmembrane helix</keyword>
<dbReference type="PANTHER" id="PTHR23149">
    <property type="entry name" value="G PATCH DOMAIN CONTAINING PROTEIN"/>
    <property type="match status" value="1"/>
</dbReference>
<feature type="region of interest" description="Disordered" evidence="7">
    <location>
        <begin position="130"/>
        <end position="320"/>
    </location>
</feature>
<dbReference type="AlphaFoldDB" id="A0ABD2PTJ4"/>
<accession>A0ABD2PTJ4</accession>
<evidence type="ECO:0000256" key="1">
    <source>
        <dbReference type="ARBA" id="ARBA00004604"/>
    </source>
</evidence>
<dbReference type="SMART" id="SM00443">
    <property type="entry name" value="G_patch"/>
    <property type="match status" value="1"/>
</dbReference>
<evidence type="ECO:0000313" key="11">
    <source>
        <dbReference type="Proteomes" id="UP001626550"/>
    </source>
</evidence>
<keyword evidence="11" id="KW-1185">Reference proteome</keyword>
<evidence type="ECO:0000256" key="4">
    <source>
        <dbReference type="ARBA" id="ARBA00023242"/>
    </source>
</evidence>
<comment type="subcellular location">
    <subcellularLocation>
        <location evidence="1">Nucleus</location>
        <location evidence="1">Nucleolus</location>
    </subcellularLocation>
</comment>
<evidence type="ECO:0000256" key="3">
    <source>
        <dbReference type="ARBA" id="ARBA00022552"/>
    </source>
</evidence>
<dbReference type="InterPro" id="IPR000467">
    <property type="entry name" value="G_patch_dom"/>
</dbReference>
<keyword evidence="4" id="KW-0539">Nucleus</keyword>
<keyword evidence="8" id="KW-0472">Membrane</keyword>
<feature type="transmembrane region" description="Helical" evidence="8">
    <location>
        <begin position="12"/>
        <end position="29"/>
    </location>
</feature>
<keyword evidence="2" id="KW-0690">Ribosome biogenesis</keyword>
<dbReference type="InterPro" id="IPR050656">
    <property type="entry name" value="PINX1"/>
</dbReference>
<evidence type="ECO:0000256" key="7">
    <source>
        <dbReference type="SAM" id="MobiDB-lite"/>
    </source>
</evidence>
<gene>
    <name evidence="10" type="ORF">Ciccas_010649</name>
</gene>
<evidence type="ECO:0000256" key="5">
    <source>
        <dbReference type="ARBA" id="ARBA00038007"/>
    </source>
</evidence>
<evidence type="ECO:0000256" key="8">
    <source>
        <dbReference type="SAM" id="Phobius"/>
    </source>
</evidence>
<organism evidence="10 11">
    <name type="scientific">Cichlidogyrus casuarinus</name>
    <dbReference type="NCBI Taxonomy" id="1844966"/>
    <lineage>
        <taxon>Eukaryota</taxon>
        <taxon>Metazoa</taxon>
        <taxon>Spiralia</taxon>
        <taxon>Lophotrochozoa</taxon>
        <taxon>Platyhelminthes</taxon>
        <taxon>Monogenea</taxon>
        <taxon>Monopisthocotylea</taxon>
        <taxon>Dactylogyridea</taxon>
        <taxon>Ancyrocephalidae</taxon>
        <taxon>Cichlidogyrus</taxon>
    </lineage>
</organism>
<feature type="compositionally biased region" description="Basic and acidic residues" evidence="7">
    <location>
        <begin position="258"/>
        <end position="269"/>
    </location>
</feature>
<dbReference type="PROSITE" id="PS50174">
    <property type="entry name" value="G_PATCH"/>
    <property type="match status" value="1"/>
</dbReference>
<proteinExistence type="inferred from homology"/>
<dbReference type="GO" id="GO:0005730">
    <property type="term" value="C:nucleolus"/>
    <property type="evidence" value="ECO:0007669"/>
    <property type="project" value="UniProtKB-SubCell"/>
</dbReference>
<feature type="domain" description="G-patch" evidence="9">
    <location>
        <begin position="30"/>
        <end position="76"/>
    </location>
</feature>
<dbReference type="Pfam" id="PF01585">
    <property type="entry name" value="G-patch"/>
    <property type="match status" value="1"/>
</dbReference>
<dbReference type="Proteomes" id="UP001626550">
    <property type="component" value="Unassembled WGS sequence"/>
</dbReference>
<comment type="similarity">
    <text evidence="5">Belongs to the PINX1 family.</text>
</comment>
<dbReference type="EMBL" id="JBJKFK010002657">
    <property type="protein sequence ID" value="KAL3310778.1"/>
    <property type="molecule type" value="Genomic_DNA"/>
</dbReference>
<evidence type="ECO:0000259" key="9">
    <source>
        <dbReference type="PROSITE" id="PS50174"/>
    </source>
</evidence>
<evidence type="ECO:0000256" key="2">
    <source>
        <dbReference type="ARBA" id="ARBA00022517"/>
    </source>
</evidence>
<protein>
    <recommendedName>
        <fullName evidence="6">PinX1-related protein 1</fullName>
    </recommendedName>
</protein>
<dbReference type="PANTHER" id="PTHR23149:SF31">
    <property type="entry name" value="PROTEIN PXR1"/>
    <property type="match status" value="1"/>
</dbReference>
<reference evidence="10 11" key="1">
    <citation type="submission" date="2024-11" db="EMBL/GenBank/DDBJ databases">
        <title>Adaptive evolution of stress response genes in parasites aligns with host niche diversity.</title>
        <authorList>
            <person name="Hahn C."/>
            <person name="Resl P."/>
        </authorList>
    </citation>
    <scope>NUCLEOTIDE SEQUENCE [LARGE SCALE GENOMIC DNA]</scope>
    <source>
        <strain evidence="10">EGGRZ-B1_66</strain>
        <tissue evidence="10">Body</tissue>
    </source>
</reference>